<evidence type="ECO:0000313" key="7">
    <source>
        <dbReference type="Proteomes" id="UP000728185"/>
    </source>
</evidence>
<evidence type="ECO:0000256" key="4">
    <source>
        <dbReference type="SAM" id="MobiDB-lite"/>
    </source>
</evidence>
<dbReference type="PANTHER" id="PTHR11849">
    <property type="entry name" value="ETS"/>
    <property type="match status" value="1"/>
</dbReference>
<dbReference type="EMBL" id="LUCM01001928">
    <property type="protein sequence ID" value="KAA0198120.1"/>
    <property type="molecule type" value="Genomic_DNA"/>
</dbReference>
<dbReference type="GO" id="GO:0030154">
    <property type="term" value="P:cell differentiation"/>
    <property type="evidence" value="ECO:0007669"/>
    <property type="project" value="TreeGrafter"/>
</dbReference>
<evidence type="ECO:0000256" key="1">
    <source>
        <dbReference type="ARBA" id="ARBA00005562"/>
    </source>
</evidence>
<feature type="region of interest" description="Disordered" evidence="4">
    <location>
        <begin position="183"/>
        <end position="205"/>
    </location>
</feature>
<dbReference type="PRINTS" id="PR00454">
    <property type="entry name" value="ETSDOMAIN"/>
</dbReference>
<gene>
    <name evidence="6" type="ORF">FBUS_02475</name>
</gene>
<dbReference type="OrthoDB" id="8196042at2759"/>
<feature type="compositionally biased region" description="Polar residues" evidence="4">
    <location>
        <begin position="504"/>
        <end position="521"/>
    </location>
</feature>
<name>A0A8E0VN72_9TREM</name>
<evidence type="ECO:0000256" key="2">
    <source>
        <dbReference type="ARBA" id="ARBA00023125"/>
    </source>
</evidence>
<dbReference type="InterPro" id="IPR036390">
    <property type="entry name" value="WH_DNA-bd_sf"/>
</dbReference>
<dbReference type="InterPro" id="IPR046328">
    <property type="entry name" value="ETS_fam"/>
</dbReference>
<dbReference type="AlphaFoldDB" id="A0A8E0VN72"/>
<feature type="region of interest" description="Disordered" evidence="4">
    <location>
        <begin position="55"/>
        <end position="75"/>
    </location>
</feature>
<dbReference type="PANTHER" id="PTHR11849:SF191">
    <property type="entry name" value="ECDYSONE-INDUCED PROTEIN 74EF ISOFORM B"/>
    <property type="match status" value="1"/>
</dbReference>
<dbReference type="GO" id="GO:0000981">
    <property type="term" value="F:DNA-binding transcription factor activity, RNA polymerase II-specific"/>
    <property type="evidence" value="ECO:0007669"/>
    <property type="project" value="TreeGrafter"/>
</dbReference>
<keyword evidence="3" id="KW-0539">Nucleus</keyword>
<evidence type="ECO:0000259" key="5">
    <source>
        <dbReference type="PROSITE" id="PS50061"/>
    </source>
</evidence>
<dbReference type="SUPFAM" id="SSF46785">
    <property type="entry name" value="Winged helix' DNA-binding domain"/>
    <property type="match status" value="1"/>
</dbReference>
<feature type="region of interest" description="Disordered" evidence="4">
    <location>
        <begin position="504"/>
        <end position="532"/>
    </location>
</feature>
<dbReference type="InterPro" id="IPR036388">
    <property type="entry name" value="WH-like_DNA-bd_sf"/>
</dbReference>
<comment type="subcellular location">
    <subcellularLocation>
        <location evidence="3">Nucleus</location>
    </subcellularLocation>
</comment>
<organism evidence="6 7">
    <name type="scientific">Fasciolopsis buskii</name>
    <dbReference type="NCBI Taxonomy" id="27845"/>
    <lineage>
        <taxon>Eukaryota</taxon>
        <taxon>Metazoa</taxon>
        <taxon>Spiralia</taxon>
        <taxon>Lophotrochozoa</taxon>
        <taxon>Platyhelminthes</taxon>
        <taxon>Trematoda</taxon>
        <taxon>Digenea</taxon>
        <taxon>Plagiorchiida</taxon>
        <taxon>Echinostomata</taxon>
        <taxon>Echinostomatoidea</taxon>
        <taxon>Fasciolidae</taxon>
        <taxon>Fasciolopsis</taxon>
    </lineage>
</organism>
<proteinExistence type="inferred from homology"/>
<feature type="compositionally biased region" description="Basic and acidic residues" evidence="4">
    <location>
        <begin position="59"/>
        <end position="69"/>
    </location>
</feature>
<sequence>MYATVEPNKPLLGSMLNCDPFKWINSMLQASSPQSRSPDQLANFGLIPPCGGMEMWSKSNRDGKQHDEPGLDPQSVSRLSALNNLIRSACGSSTNAALNEELIRAMVLAELFKSQTELLQKLSPANETDMAETVVKLRQFPNNEPMSNSPDSPPVNPFFPPLGYANSPGWLQTEHQILNQCQQQQQQQEQQQFYPMQPKTNRPSTKDISSFLPHPISPFQNPISPSTPLINPFEQFNMAFLSAAAAAMASTVIQNSAILSASPTLTPPVDETLNFKLPTPQINPVNLTIPHTPRMNKTFPPLVDGIRSSQCDSEDKPYSSCPLKRSHLTPPSSCTCKIRCIQRKLKRSISLSPMSDGVNVKHRSPSDPVEFPDSHRLGTESCHPNSDASAGEPGEITDIRDDLQTRWKPLFGHRPSYRLSQFLRFLLNSPECNPDLICWVDRSRNTFKLVNSAAVARLWGAHKQKPNMNYETMGRAMRYYYAQNILRKVKGQRLVYQFLQDMDTPSTRNTRQPVNAHSSPNKMDDQDSSPES</sequence>
<keyword evidence="7" id="KW-1185">Reference proteome</keyword>
<comment type="caution">
    <text evidence="6">The sequence shown here is derived from an EMBL/GenBank/DDBJ whole genome shotgun (WGS) entry which is preliminary data.</text>
</comment>
<protein>
    <submittedName>
        <fullName evidence="6">Ecdysteroid-regulated protein E74</fullName>
    </submittedName>
</protein>
<feature type="compositionally biased region" description="Low complexity" evidence="4">
    <location>
        <begin position="183"/>
        <end position="192"/>
    </location>
</feature>
<dbReference type="GO" id="GO:0005634">
    <property type="term" value="C:nucleus"/>
    <property type="evidence" value="ECO:0007669"/>
    <property type="project" value="UniProtKB-SubCell"/>
</dbReference>
<feature type="domain" description="ETS" evidence="5">
    <location>
        <begin position="417"/>
        <end position="499"/>
    </location>
</feature>
<dbReference type="PROSITE" id="PS50061">
    <property type="entry name" value="ETS_DOMAIN_3"/>
    <property type="match status" value="1"/>
</dbReference>
<evidence type="ECO:0000256" key="3">
    <source>
        <dbReference type="RuleBase" id="RU004019"/>
    </source>
</evidence>
<comment type="similarity">
    <text evidence="1 3">Belongs to the ETS family.</text>
</comment>
<dbReference type="GO" id="GO:0043565">
    <property type="term" value="F:sequence-specific DNA binding"/>
    <property type="evidence" value="ECO:0007669"/>
    <property type="project" value="InterPro"/>
</dbReference>
<accession>A0A8E0VN72</accession>
<dbReference type="Pfam" id="PF00178">
    <property type="entry name" value="Ets"/>
    <property type="match status" value="1"/>
</dbReference>
<dbReference type="SMART" id="SM00413">
    <property type="entry name" value="ETS"/>
    <property type="match status" value="1"/>
</dbReference>
<feature type="region of interest" description="Disordered" evidence="4">
    <location>
        <begin position="352"/>
        <end position="395"/>
    </location>
</feature>
<dbReference type="Gene3D" id="1.10.10.10">
    <property type="entry name" value="Winged helix-like DNA-binding domain superfamily/Winged helix DNA-binding domain"/>
    <property type="match status" value="1"/>
</dbReference>
<dbReference type="InterPro" id="IPR000418">
    <property type="entry name" value="Ets_dom"/>
</dbReference>
<dbReference type="Proteomes" id="UP000728185">
    <property type="component" value="Unassembled WGS sequence"/>
</dbReference>
<evidence type="ECO:0000313" key="6">
    <source>
        <dbReference type="EMBL" id="KAA0198120.1"/>
    </source>
</evidence>
<reference evidence="6" key="1">
    <citation type="submission" date="2019-05" db="EMBL/GenBank/DDBJ databases">
        <title>Annotation for the trematode Fasciolopsis buski.</title>
        <authorList>
            <person name="Choi Y.-J."/>
        </authorList>
    </citation>
    <scope>NUCLEOTIDE SEQUENCE</scope>
    <source>
        <strain evidence="6">HT</strain>
        <tissue evidence="6">Whole worm</tissue>
    </source>
</reference>
<keyword evidence="2 3" id="KW-0238">DNA-binding</keyword>